<accession>A0A4Y7QL03</accession>
<dbReference type="GO" id="GO:0016787">
    <property type="term" value="F:hydrolase activity"/>
    <property type="evidence" value="ECO:0007669"/>
    <property type="project" value="UniProtKB-KW"/>
</dbReference>
<evidence type="ECO:0000259" key="11">
    <source>
        <dbReference type="PROSITE" id="PS51194"/>
    </source>
</evidence>
<dbReference type="GO" id="GO:0005694">
    <property type="term" value="C:chromosome"/>
    <property type="evidence" value="ECO:0007669"/>
    <property type="project" value="TreeGrafter"/>
</dbReference>
<dbReference type="OrthoDB" id="10261556at2759"/>
<dbReference type="Proteomes" id="UP000294933">
    <property type="component" value="Unassembled WGS sequence"/>
</dbReference>
<evidence type="ECO:0000256" key="1">
    <source>
        <dbReference type="ARBA" id="ARBA00005446"/>
    </source>
</evidence>
<evidence type="ECO:0000256" key="9">
    <source>
        <dbReference type="ARBA" id="ARBA00034617"/>
    </source>
</evidence>
<dbReference type="GO" id="GO:0009378">
    <property type="term" value="F:four-way junction helicase activity"/>
    <property type="evidence" value="ECO:0007669"/>
    <property type="project" value="TreeGrafter"/>
</dbReference>
<evidence type="ECO:0000313" key="12">
    <source>
        <dbReference type="EMBL" id="TDL27590.1"/>
    </source>
</evidence>
<feature type="domain" description="Helicase C-terminal" evidence="11">
    <location>
        <begin position="49"/>
        <end position="200"/>
    </location>
</feature>
<comment type="similarity">
    <text evidence="1">Belongs to the helicase family. RecQ subfamily.</text>
</comment>
<keyword evidence="13" id="KW-1185">Reference proteome</keyword>
<dbReference type="GO" id="GO:0043138">
    <property type="term" value="F:3'-5' DNA helicase activity"/>
    <property type="evidence" value="ECO:0007669"/>
    <property type="project" value="UniProtKB-EC"/>
</dbReference>
<evidence type="ECO:0000256" key="7">
    <source>
        <dbReference type="ARBA" id="ARBA00023235"/>
    </source>
</evidence>
<evidence type="ECO:0000313" key="13">
    <source>
        <dbReference type="Proteomes" id="UP000294933"/>
    </source>
</evidence>
<dbReference type="InterPro" id="IPR027417">
    <property type="entry name" value="P-loop_NTPase"/>
</dbReference>
<keyword evidence="2" id="KW-0547">Nucleotide-binding</keyword>
<comment type="catalytic activity">
    <reaction evidence="9">
        <text>Couples ATP hydrolysis with the unwinding of duplex DNA by translocating in the 3'-5' direction.</text>
        <dbReference type="EC" id="5.6.2.4"/>
    </reaction>
</comment>
<dbReference type="PANTHER" id="PTHR13710">
    <property type="entry name" value="DNA HELICASE RECQ FAMILY MEMBER"/>
    <property type="match status" value="1"/>
</dbReference>
<dbReference type="InterPro" id="IPR036388">
    <property type="entry name" value="WH-like_DNA-bd_sf"/>
</dbReference>
<dbReference type="FunFam" id="3.40.50.300:FF:001456">
    <property type="entry name" value="ATP-dependent DNA helicase"/>
    <property type="match status" value="1"/>
</dbReference>
<dbReference type="GO" id="GO:0003677">
    <property type="term" value="F:DNA binding"/>
    <property type="evidence" value="ECO:0007669"/>
    <property type="project" value="UniProtKB-KW"/>
</dbReference>
<dbReference type="SUPFAM" id="SSF52540">
    <property type="entry name" value="P-loop containing nucleoside triphosphate hydrolases"/>
    <property type="match status" value="1"/>
</dbReference>
<reference evidence="12 13" key="1">
    <citation type="submission" date="2018-06" db="EMBL/GenBank/DDBJ databases">
        <title>A transcriptomic atlas of mushroom development highlights an independent origin of complex multicellularity.</title>
        <authorList>
            <consortium name="DOE Joint Genome Institute"/>
            <person name="Krizsan K."/>
            <person name="Almasi E."/>
            <person name="Merenyi Z."/>
            <person name="Sahu N."/>
            <person name="Viragh M."/>
            <person name="Koszo T."/>
            <person name="Mondo S."/>
            <person name="Kiss B."/>
            <person name="Balint B."/>
            <person name="Kues U."/>
            <person name="Barry K."/>
            <person name="Hegedus J.C."/>
            <person name="Henrissat B."/>
            <person name="Johnson J."/>
            <person name="Lipzen A."/>
            <person name="Ohm R."/>
            <person name="Nagy I."/>
            <person name="Pangilinan J."/>
            <person name="Yan J."/>
            <person name="Xiong Y."/>
            <person name="Grigoriev I.V."/>
            <person name="Hibbett D.S."/>
            <person name="Nagy L.G."/>
        </authorList>
    </citation>
    <scope>NUCLEOTIDE SEQUENCE [LARGE SCALE GENOMIC DNA]</scope>
    <source>
        <strain evidence="12 13">SZMC22713</strain>
    </source>
</reference>
<name>A0A4Y7QL03_9AGAM</name>
<dbReference type="VEuPathDB" id="FungiDB:BD410DRAFT_782717"/>
<sequence>MAMSASLSTDDIEETLQVLQIPNCPIVRIPPDRPNLVYRVKMADDKKGDISKFIGEKYKEKTGIIYCTKTGDCEKVAKELQKKGVIAQAYYAALTDEEKSTLETNWMMGKLHVMVATIAFGMGIDKADVSFVIHFNMPTSLGDYYQESGRAGRNGKEAECVIYYNFTDSHMKYTLGRDSCRDSNKKLELRKLQEPTHKVMEMCLDPFRCRRWWILGHLNPTNAPQENCQACDVCLGEHDKNITHNLYNIAAMLVNLLIRVHAQYSYDDSEYHVHPDRLAEICMIPTSRSAEKSRSIAQQCGWDGSEASQSFPNGQKLTITRLARICAYLVLNEVFIEYPRDCGKYGPRWYLAVGPRVDEFLQHPSSEFPVPMPI</sequence>
<protein>
    <recommendedName>
        <fullName evidence="10">DNA 3'-5' helicase</fullName>
        <ecNumber evidence="10">5.6.2.4</ecNumber>
    </recommendedName>
</protein>
<evidence type="ECO:0000256" key="2">
    <source>
        <dbReference type="ARBA" id="ARBA00022741"/>
    </source>
</evidence>
<dbReference type="GO" id="GO:0005737">
    <property type="term" value="C:cytoplasm"/>
    <property type="evidence" value="ECO:0007669"/>
    <property type="project" value="TreeGrafter"/>
</dbReference>
<dbReference type="AlphaFoldDB" id="A0A4Y7QL03"/>
<evidence type="ECO:0000256" key="3">
    <source>
        <dbReference type="ARBA" id="ARBA00022801"/>
    </source>
</evidence>
<dbReference type="InterPro" id="IPR001650">
    <property type="entry name" value="Helicase_C-like"/>
</dbReference>
<dbReference type="CDD" id="cd18794">
    <property type="entry name" value="SF2_C_RecQ"/>
    <property type="match status" value="1"/>
</dbReference>
<evidence type="ECO:0000256" key="8">
    <source>
        <dbReference type="ARBA" id="ARBA00023242"/>
    </source>
</evidence>
<keyword evidence="8" id="KW-0539">Nucleus</keyword>
<dbReference type="STRING" id="50990.A0A4Y7QL03"/>
<keyword evidence="6" id="KW-0238">DNA-binding</keyword>
<keyword evidence="4" id="KW-0347">Helicase</keyword>
<dbReference type="SMART" id="SM00490">
    <property type="entry name" value="HELICc"/>
    <property type="match status" value="1"/>
</dbReference>
<keyword evidence="7" id="KW-0413">Isomerase</keyword>
<dbReference type="Gene3D" id="3.40.50.300">
    <property type="entry name" value="P-loop containing nucleotide triphosphate hydrolases"/>
    <property type="match status" value="1"/>
</dbReference>
<dbReference type="EMBL" id="ML170159">
    <property type="protein sequence ID" value="TDL27590.1"/>
    <property type="molecule type" value="Genomic_DNA"/>
</dbReference>
<proteinExistence type="inferred from homology"/>
<dbReference type="Gene3D" id="1.10.10.10">
    <property type="entry name" value="Winged helix-like DNA-binding domain superfamily/Winged helix DNA-binding domain"/>
    <property type="match status" value="1"/>
</dbReference>
<keyword evidence="5" id="KW-0067">ATP-binding</keyword>
<keyword evidence="3 12" id="KW-0378">Hydrolase</keyword>
<evidence type="ECO:0000256" key="4">
    <source>
        <dbReference type="ARBA" id="ARBA00022806"/>
    </source>
</evidence>
<dbReference type="PROSITE" id="PS51194">
    <property type="entry name" value="HELICASE_CTER"/>
    <property type="match status" value="1"/>
</dbReference>
<dbReference type="PANTHER" id="PTHR13710:SF153">
    <property type="entry name" value="RECQ-LIKE DNA HELICASE BLM"/>
    <property type="match status" value="1"/>
</dbReference>
<organism evidence="12 13">
    <name type="scientific">Rickenella mellea</name>
    <dbReference type="NCBI Taxonomy" id="50990"/>
    <lineage>
        <taxon>Eukaryota</taxon>
        <taxon>Fungi</taxon>
        <taxon>Dikarya</taxon>
        <taxon>Basidiomycota</taxon>
        <taxon>Agaricomycotina</taxon>
        <taxon>Agaricomycetes</taxon>
        <taxon>Hymenochaetales</taxon>
        <taxon>Rickenellaceae</taxon>
        <taxon>Rickenella</taxon>
    </lineage>
</organism>
<gene>
    <name evidence="12" type="ORF">BD410DRAFT_782717</name>
</gene>
<evidence type="ECO:0000256" key="10">
    <source>
        <dbReference type="ARBA" id="ARBA00034808"/>
    </source>
</evidence>
<dbReference type="GO" id="GO:0005634">
    <property type="term" value="C:nucleus"/>
    <property type="evidence" value="ECO:0007669"/>
    <property type="project" value="TreeGrafter"/>
</dbReference>
<dbReference type="GO" id="GO:0005524">
    <property type="term" value="F:ATP binding"/>
    <property type="evidence" value="ECO:0007669"/>
    <property type="project" value="UniProtKB-KW"/>
</dbReference>
<evidence type="ECO:0000256" key="6">
    <source>
        <dbReference type="ARBA" id="ARBA00023125"/>
    </source>
</evidence>
<dbReference type="Pfam" id="PF00271">
    <property type="entry name" value="Helicase_C"/>
    <property type="match status" value="1"/>
</dbReference>
<dbReference type="GO" id="GO:0000724">
    <property type="term" value="P:double-strand break repair via homologous recombination"/>
    <property type="evidence" value="ECO:0007669"/>
    <property type="project" value="TreeGrafter"/>
</dbReference>
<evidence type="ECO:0000256" key="5">
    <source>
        <dbReference type="ARBA" id="ARBA00022840"/>
    </source>
</evidence>
<dbReference type="EC" id="5.6.2.4" evidence="10"/>